<dbReference type="EMBL" id="CAJVQB010079014">
    <property type="protein sequence ID" value="CAG8845313.1"/>
    <property type="molecule type" value="Genomic_DNA"/>
</dbReference>
<name>A0ABN7X0Z4_GIGMA</name>
<evidence type="ECO:0000313" key="2">
    <source>
        <dbReference type="Proteomes" id="UP000789901"/>
    </source>
</evidence>
<accession>A0ABN7X0Z4</accession>
<protein>
    <submittedName>
        <fullName evidence="1">24575_t:CDS:1</fullName>
    </submittedName>
</protein>
<feature type="non-terminal residue" evidence="1">
    <location>
        <position position="138"/>
    </location>
</feature>
<keyword evidence="2" id="KW-1185">Reference proteome</keyword>
<dbReference type="Proteomes" id="UP000789901">
    <property type="component" value="Unassembled WGS sequence"/>
</dbReference>
<reference evidence="1 2" key="1">
    <citation type="submission" date="2021-06" db="EMBL/GenBank/DDBJ databases">
        <authorList>
            <person name="Kallberg Y."/>
            <person name="Tangrot J."/>
            <person name="Rosling A."/>
        </authorList>
    </citation>
    <scope>NUCLEOTIDE SEQUENCE [LARGE SCALE GENOMIC DNA]</scope>
    <source>
        <strain evidence="1 2">120-4 pot B 10/14</strain>
    </source>
</reference>
<gene>
    <name evidence="1" type="ORF">GMARGA_LOCUS37573</name>
</gene>
<comment type="caution">
    <text evidence="1">The sequence shown here is derived from an EMBL/GenBank/DDBJ whole genome shotgun (WGS) entry which is preliminary data.</text>
</comment>
<sequence length="138" mass="15664">MSVNDSFSSKPLETTSAKRIADKVKGRRPRMLIWDDFIEGENDGHWGDSLYDFIITTPNHHKYLYALANYLGEHQTGNFIDNKISDIIEKIGPYQFAAIVIDNGSNVHIAQEIIHNDYSQVLNIHCVAYSINLLIADL</sequence>
<proteinExistence type="predicted"/>
<evidence type="ECO:0000313" key="1">
    <source>
        <dbReference type="EMBL" id="CAG8845313.1"/>
    </source>
</evidence>
<organism evidence="1 2">
    <name type="scientific">Gigaspora margarita</name>
    <dbReference type="NCBI Taxonomy" id="4874"/>
    <lineage>
        <taxon>Eukaryota</taxon>
        <taxon>Fungi</taxon>
        <taxon>Fungi incertae sedis</taxon>
        <taxon>Mucoromycota</taxon>
        <taxon>Glomeromycotina</taxon>
        <taxon>Glomeromycetes</taxon>
        <taxon>Diversisporales</taxon>
        <taxon>Gigasporaceae</taxon>
        <taxon>Gigaspora</taxon>
    </lineage>
</organism>